<evidence type="ECO:0000313" key="2">
    <source>
        <dbReference type="Proteomes" id="UP001055811"/>
    </source>
</evidence>
<accession>A0ACB9G867</accession>
<name>A0ACB9G867_CICIN</name>
<sequence>MVHFSNASDAEMFQAKRHRYSLSHKNSRSLSARGQGVIIFIAVCTSRSTIQFVCWNPLQRRRRIGGEIRFINPSSR</sequence>
<organism evidence="1 2">
    <name type="scientific">Cichorium intybus</name>
    <name type="common">Chicory</name>
    <dbReference type="NCBI Taxonomy" id="13427"/>
    <lineage>
        <taxon>Eukaryota</taxon>
        <taxon>Viridiplantae</taxon>
        <taxon>Streptophyta</taxon>
        <taxon>Embryophyta</taxon>
        <taxon>Tracheophyta</taxon>
        <taxon>Spermatophyta</taxon>
        <taxon>Magnoliopsida</taxon>
        <taxon>eudicotyledons</taxon>
        <taxon>Gunneridae</taxon>
        <taxon>Pentapetalae</taxon>
        <taxon>asterids</taxon>
        <taxon>campanulids</taxon>
        <taxon>Asterales</taxon>
        <taxon>Asteraceae</taxon>
        <taxon>Cichorioideae</taxon>
        <taxon>Cichorieae</taxon>
        <taxon>Cichoriinae</taxon>
        <taxon>Cichorium</taxon>
    </lineage>
</organism>
<evidence type="ECO:0000313" key="1">
    <source>
        <dbReference type="EMBL" id="KAI3779266.1"/>
    </source>
</evidence>
<protein>
    <submittedName>
        <fullName evidence="1">Uncharacterized protein</fullName>
    </submittedName>
</protein>
<dbReference type="Proteomes" id="UP001055811">
    <property type="component" value="Linkage Group LG02"/>
</dbReference>
<keyword evidence="2" id="KW-1185">Reference proteome</keyword>
<reference evidence="1 2" key="2">
    <citation type="journal article" date="2022" name="Mol. Ecol. Resour.">
        <title>The genomes of chicory, endive, great burdock and yacon provide insights into Asteraceae paleo-polyploidization history and plant inulin production.</title>
        <authorList>
            <person name="Fan W."/>
            <person name="Wang S."/>
            <person name="Wang H."/>
            <person name="Wang A."/>
            <person name="Jiang F."/>
            <person name="Liu H."/>
            <person name="Zhao H."/>
            <person name="Xu D."/>
            <person name="Zhang Y."/>
        </authorList>
    </citation>
    <scope>NUCLEOTIDE SEQUENCE [LARGE SCALE GENOMIC DNA]</scope>
    <source>
        <strain evidence="2">cv. Punajuju</strain>
        <tissue evidence="1">Leaves</tissue>
    </source>
</reference>
<reference evidence="2" key="1">
    <citation type="journal article" date="2022" name="Mol. Ecol. Resour.">
        <title>The genomes of chicory, endive, great burdock and yacon provide insights into Asteraceae palaeo-polyploidization history and plant inulin production.</title>
        <authorList>
            <person name="Fan W."/>
            <person name="Wang S."/>
            <person name="Wang H."/>
            <person name="Wang A."/>
            <person name="Jiang F."/>
            <person name="Liu H."/>
            <person name="Zhao H."/>
            <person name="Xu D."/>
            <person name="Zhang Y."/>
        </authorList>
    </citation>
    <scope>NUCLEOTIDE SEQUENCE [LARGE SCALE GENOMIC DNA]</scope>
    <source>
        <strain evidence="2">cv. Punajuju</strain>
    </source>
</reference>
<comment type="caution">
    <text evidence="1">The sequence shown here is derived from an EMBL/GenBank/DDBJ whole genome shotgun (WGS) entry which is preliminary data.</text>
</comment>
<proteinExistence type="predicted"/>
<dbReference type="EMBL" id="CM042010">
    <property type="protein sequence ID" value="KAI3779266.1"/>
    <property type="molecule type" value="Genomic_DNA"/>
</dbReference>
<gene>
    <name evidence="1" type="ORF">L2E82_08904</name>
</gene>